<keyword evidence="7" id="KW-0235">DNA replication</keyword>
<dbReference type="GO" id="GO:0009360">
    <property type="term" value="C:DNA polymerase III complex"/>
    <property type="evidence" value="ECO:0007669"/>
    <property type="project" value="InterPro"/>
</dbReference>
<evidence type="ECO:0000313" key="15">
    <source>
        <dbReference type="EMBL" id="VTM48600.1"/>
    </source>
</evidence>
<dbReference type="InterPro" id="IPR022634">
    <property type="entry name" value="DNA_polIII_beta_N"/>
</dbReference>
<gene>
    <name evidence="15" type="primary">dnaN</name>
    <name evidence="15" type="ORF">NCTC9183_00422</name>
</gene>
<dbReference type="Pfam" id="PF02767">
    <property type="entry name" value="DNA_pol3_beta_2"/>
    <property type="match status" value="1"/>
</dbReference>
<sequence length="430" mass="47273">MKFTVEREHLLKPLQQVSGPLGGRPTLPILGNLLLQVADGALSLTGTDLEMEMVARVALVQPHEAGATTVPARKFFDICRGLPEGAEIAVQLEGDRMLVRSGRSRFSLSTLPAADFPNLDDWQSEVEFTLPQATMKRLIEATQFSMAHQDVRYYLNGMLFETEGSELRTVATDGHRLAVCSMPLEASLPNHSVIVPRKGVIELMRMLDGGDTPLRVQIGSNNIRAHVGDFIFTSKLVDGRFPDYRRVLPKNPDKHLEAGCDILKQAFARAAILSNEKFRGVRLYVSENQLKITANNPEQEEAEEILDVTYAGTEMEIGFNVSYVLDVLNALKCENVRILLTDSVSSVQIEDAASQSAAYVSCLCDVESAKGLDYLPFRLPAVLDKTLCVLDVCKTVRRTSGASKCHVLRVRSAFCALAVDELAATPTPLE</sequence>
<dbReference type="InterPro" id="IPR046938">
    <property type="entry name" value="DNA_clamp_sf"/>
</dbReference>
<dbReference type="SMART" id="SM00480">
    <property type="entry name" value="POL3Bc"/>
    <property type="match status" value="1"/>
</dbReference>
<keyword evidence="5 15" id="KW-0808">Transferase</keyword>
<name>A0A4P0XGR0_KLEPN</name>
<dbReference type="FunFam" id="3.10.150.10:FF:000002">
    <property type="entry name" value="Beta sliding clamp"/>
    <property type="match status" value="1"/>
</dbReference>
<comment type="similarity">
    <text evidence="2">Belongs to the beta sliding clamp family.</text>
</comment>
<evidence type="ECO:0000256" key="10">
    <source>
        <dbReference type="ARBA" id="ARBA00030988"/>
    </source>
</evidence>
<dbReference type="SUPFAM" id="SSF55979">
    <property type="entry name" value="DNA clamp"/>
    <property type="match status" value="3"/>
</dbReference>
<dbReference type="GO" id="GO:0005737">
    <property type="term" value="C:cytoplasm"/>
    <property type="evidence" value="ECO:0007669"/>
    <property type="project" value="UniProtKB-SubCell"/>
</dbReference>
<dbReference type="PANTHER" id="PTHR30478">
    <property type="entry name" value="DNA POLYMERASE III SUBUNIT BETA"/>
    <property type="match status" value="1"/>
</dbReference>
<dbReference type="InterPro" id="IPR001001">
    <property type="entry name" value="DNA_polIII_beta"/>
</dbReference>
<evidence type="ECO:0000256" key="2">
    <source>
        <dbReference type="ARBA" id="ARBA00010752"/>
    </source>
</evidence>
<evidence type="ECO:0000256" key="11">
    <source>
        <dbReference type="ARBA" id="ARBA00033276"/>
    </source>
</evidence>
<dbReference type="FunFam" id="3.10.150.10:FF:000003">
    <property type="entry name" value="Beta sliding clamp"/>
    <property type="match status" value="1"/>
</dbReference>
<evidence type="ECO:0000256" key="9">
    <source>
        <dbReference type="ARBA" id="ARBA00023125"/>
    </source>
</evidence>
<evidence type="ECO:0000256" key="4">
    <source>
        <dbReference type="ARBA" id="ARBA00022490"/>
    </source>
</evidence>
<keyword evidence="4" id="KW-0963">Cytoplasm</keyword>
<dbReference type="GO" id="GO:0003677">
    <property type="term" value="F:DNA binding"/>
    <property type="evidence" value="ECO:0007669"/>
    <property type="project" value="UniProtKB-KW"/>
</dbReference>
<protein>
    <recommendedName>
        <fullName evidence="3">Beta sliding clamp</fullName>
    </recommendedName>
    <alternativeName>
        <fullName evidence="11">Beta-clamp processivity factor</fullName>
    </alternativeName>
    <alternativeName>
        <fullName evidence="10">DNA polymerase III beta sliding clamp subunit</fullName>
    </alternativeName>
</protein>
<evidence type="ECO:0000256" key="1">
    <source>
        <dbReference type="ARBA" id="ARBA00004496"/>
    </source>
</evidence>
<evidence type="ECO:0000259" key="12">
    <source>
        <dbReference type="Pfam" id="PF00712"/>
    </source>
</evidence>
<keyword evidence="6 15" id="KW-0548">Nucleotidyltransferase</keyword>
<dbReference type="NCBIfam" id="TIGR00663">
    <property type="entry name" value="dnan"/>
    <property type="match status" value="1"/>
</dbReference>
<dbReference type="InterPro" id="IPR022637">
    <property type="entry name" value="DNA_polIII_beta_cen"/>
</dbReference>
<organism evidence="15">
    <name type="scientific">Klebsiella pneumoniae</name>
    <dbReference type="NCBI Taxonomy" id="573"/>
    <lineage>
        <taxon>Bacteria</taxon>
        <taxon>Pseudomonadati</taxon>
        <taxon>Pseudomonadota</taxon>
        <taxon>Gammaproteobacteria</taxon>
        <taxon>Enterobacterales</taxon>
        <taxon>Enterobacteriaceae</taxon>
        <taxon>Klebsiella/Raoultella group</taxon>
        <taxon>Klebsiella</taxon>
        <taxon>Klebsiella pneumoniae complex</taxon>
    </lineage>
</organism>
<dbReference type="CDD" id="cd00140">
    <property type="entry name" value="beta_clamp"/>
    <property type="match status" value="1"/>
</dbReference>
<feature type="domain" description="DNA polymerase III beta sliding clamp central" evidence="13">
    <location>
        <begin position="129"/>
        <end position="243"/>
    </location>
</feature>
<keyword evidence="8" id="KW-0239">DNA-directed DNA polymerase</keyword>
<evidence type="ECO:0000259" key="14">
    <source>
        <dbReference type="Pfam" id="PF02768"/>
    </source>
</evidence>
<feature type="domain" description="DNA polymerase III beta sliding clamp N-terminal" evidence="12">
    <location>
        <begin position="1"/>
        <end position="120"/>
    </location>
</feature>
<evidence type="ECO:0000256" key="6">
    <source>
        <dbReference type="ARBA" id="ARBA00022695"/>
    </source>
</evidence>
<reference evidence="15" key="1">
    <citation type="submission" date="2019-04" db="EMBL/GenBank/DDBJ databases">
        <authorList>
            <consortium name="Pathogen Informatics"/>
        </authorList>
    </citation>
    <scope>NUCLEOTIDE SEQUENCE</scope>
    <source>
        <strain evidence="15">NCTC9183</strain>
    </source>
</reference>
<dbReference type="EMBL" id="CABDVL010000003">
    <property type="protein sequence ID" value="VTM48600.1"/>
    <property type="molecule type" value="Genomic_DNA"/>
</dbReference>
<keyword evidence="9" id="KW-0238">DNA-binding</keyword>
<dbReference type="AlphaFoldDB" id="A0A4P0XGR0"/>
<proteinExistence type="inferred from homology"/>
<accession>A0A4P0XGR0</accession>
<evidence type="ECO:0000259" key="13">
    <source>
        <dbReference type="Pfam" id="PF02767"/>
    </source>
</evidence>
<dbReference type="Gene3D" id="3.10.150.10">
    <property type="entry name" value="DNA Polymerase III, subunit A, domain 2"/>
    <property type="match status" value="3"/>
</dbReference>
<evidence type="ECO:0000256" key="3">
    <source>
        <dbReference type="ARBA" id="ARBA00021035"/>
    </source>
</evidence>
<dbReference type="FunFam" id="3.10.150.10:FF:000001">
    <property type="entry name" value="Beta sliding clamp"/>
    <property type="match status" value="1"/>
</dbReference>
<evidence type="ECO:0000256" key="7">
    <source>
        <dbReference type="ARBA" id="ARBA00022705"/>
    </source>
</evidence>
<evidence type="ECO:0000256" key="8">
    <source>
        <dbReference type="ARBA" id="ARBA00022932"/>
    </source>
</evidence>
<dbReference type="Proteomes" id="UP000507695">
    <property type="component" value="Unassembled WGS sequence"/>
</dbReference>
<dbReference type="GO" id="GO:0003887">
    <property type="term" value="F:DNA-directed DNA polymerase activity"/>
    <property type="evidence" value="ECO:0007669"/>
    <property type="project" value="UniProtKB-KW"/>
</dbReference>
<dbReference type="InterPro" id="IPR022635">
    <property type="entry name" value="DNA_polIII_beta_C"/>
</dbReference>
<dbReference type="GO" id="GO:0008408">
    <property type="term" value="F:3'-5' exonuclease activity"/>
    <property type="evidence" value="ECO:0007669"/>
    <property type="project" value="InterPro"/>
</dbReference>
<dbReference type="GO" id="GO:0006271">
    <property type="term" value="P:DNA strand elongation involved in DNA replication"/>
    <property type="evidence" value="ECO:0007669"/>
    <property type="project" value="TreeGrafter"/>
</dbReference>
<feature type="domain" description="DNA polymerase III beta sliding clamp C-terminal" evidence="14">
    <location>
        <begin position="245"/>
        <end position="360"/>
    </location>
</feature>
<evidence type="ECO:0000256" key="5">
    <source>
        <dbReference type="ARBA" id="ARBA00022679"/>
    </source>
</evidence>
<dbReference type="Pfam" id="PF02768">
    <property type="entry name" value="DNA_pol3_beta_3"/>
    <property type="match status" value="1"/>
</dbReference>
<comment type="subcellular location">
    <subcellularLocation>
        <location evidence="1">Cytoplasm</location>
    </subcellularLocation>
</comment>
<dbReference type="Pfam" id="PF00712">
    <property type="entry name" value="DNA_pol3_beta"/>
    <property type="match status" value="1"/>
</dbReference>
<dbReference type="PANTHER" id="PTHR30478:SF0">
    <property type="entry name" value="BETA SLIDING CLAMP"/>
    <property type="match status" value="1"/>
</dbReference>
<dbReference type="GO" id="GO:0042802">
    <property type="term" value="F:identical protein binding"/>
    <property type="evidence" value="ECO:0007669"/>
    <property type="project" value="UniProtKB-ARBA"/>
</dbReference>